<evidence type="ECO:0000313" key="3">
    <source>
        <dbReference type="EMBL" id="MBD2858476.1"/>
    </source>
</evidence>
<dbReference type="CDD" id="cd01130">
    <property type="entry name" value="VirB11-like_ATPase"/>
    <property type="match status" value="1"/>
</dbReference>
<dbReference type="EMBL" id="JACXLD010000002">
    <property type="protein sequence ID" value="MBD2858476.1"/>
    <property type="molecule type" value="Genomic_DNA"/>
</dbReference>
<accession>A0A927C2K2</accession>
<comment type="similarity">
    <text evidence="1">Belongs to the GSP E family.</text>
</comment>
<dbReference type="GO" id="GO:0016887">
    <property type="term" value="F:ATP hydrolysis activity"/>
    <property type="evidence" value="ECO:0007669"/>
    <property type="project" value="InterPro"/>
</dbReference>
<name>A0A927C2K2_9GAMM</name>
<comment type="caution">
    <text evidence="3">The sequence shown here is derived from an EMBL/GenBank/DDBJ whole genome shotgun (WGS) entry which is preliminary data.</text>
</comment>
<dbReference type="InterPro" id="IPR050921">
    <property type="entry name" value="T4SS_GSP_E_ATPase"/>
</dbReference>
<dbReference type="InterPro" id="IPR027417">
    <property type="entry name" value="P-loop_NTPase"/>
</dbReference>
<dbReference type="Gene3D" id="3.30.450.380">
    <property type="match status" value="1"/>
</dbReference>
<dbReference type="InterPro" id="IPR003593">
    <property type="entry name" value="AAA+_ATPase"/>
</dbReference>
<protein>
    <submittedName>
        <fullName evidence="3">CpaF family protein</fullName>
    </submittedName>
</protein>
<feature type="domain" description="AAA+ ATPase" evidence="2">
    <location>
        <begin position="211"/>
        <end position="403"/>
    </location>
</feature>
<reference evidence="3" key="1">
    <citation type="submission" date="2020-09" db="EMBL/GenBank/DDBJ databases">
        <authorList>
            <person name="Yoon J.-W."/>
        </authorList>
    </citation>
    <scope>NUCLEOTIDE SEQUENCE</scope>
    <source>
        <strain evidence="3">KMU-158</strain>
    </source>
</reference>
<dbReference type="PANTHER" id="PTHR30486">
    <property type="entry name" value="TWITCHING MOTILITY PROTEIN PILT"/>
    <property type="match status" value="1"/>
</dbReference>
<dbReference type="PANTHER" id="PTHR30486:SF15">
    <property type="entry name" value="TYPE II_IV SECRETION SYSTEM ATPASE"/>
    <property type="match status" value="1"/>
</dbReference>
<dbReference type="AlphaFoldDB" id="A0A927C2K2"/>
<dbReference type="SMART" id="SM00382">
    <property type="entry name" value="AAA"/>
    <property type="match status" value="1"/>
</dbReference>
<dbReference type="Proteomes" id="UP000610558">
    <property type="component" value="Unassembled WGS sequence"/>
</dbReference>
<organism evidence="3 4">
    <name type="scientific">Spongiibacter pelagi</name>
    <dbReference type="NCBI Taxonomy" id="2760804"/>
    <lineage>
        <taxon>Bacteria</taxon>
        <taxon>Pseudomonadati</taxon>
        <taxon>Pseudomonadota</taxon>
        <taxon>Gammaproteobacteria</taxon>
        <taxon>Cellvibrionales</taxon>
        <taxon>Spongiibacteraceae</taxon>
        <taxon>Spongiibacter</taxon>
    </lineage>
</organism>
<evidence type="ECO:0000313" key="4">
    <source>
        <dbReference type="Proteomes" id="UP000610558"/>
    </source>
</evidence>
<evidence type="ECO:0000259" key="2">
    <source>
        <dbReference type="SMART" id="SM00382"/>
    </source>
</evidence>
<sequence length="424" mass="47404">MRLIDRRAPENIVPASDEHESLKAALHQFVIDRIEDDKIIYDDNQRKLEEAITSYMRQYCRIYEVNLGREQFLALEKQLLDEIVGYGPLQDLLEDPTINDILINGPRSIYVERSGVLEKANIRFLDNRHVLRVIRRMISPLGRRIDESSPIVDGRLEDGSRINAIVPPLALDGPCLSIRKFRKDPLRAEELIASGSLTQEALDYLTDKVVRKTNLLISGATGSGKTTLLNILSQYIPKTERVVTIEDAAELQLRSGHVVRLETRPANNEGVGQISATELVKNSLRMRPDRIIVGESRGGEVLDMLQAMNTGHSGSMSTVHANSAKDALTRLEMMVGVSGFKGSAELIMKMIGSALDMIVHIGRRADGKRRVIQISELQVIKGEVSLKDIFSYDDDRNILVRVDTLNEPPAFLETPTLGQRGPLE</sequence>
<evidence type="ECO:0000256" key="1">
    <source>
        <dbReference type="ARBA" id="ARBA00006611"/>
    </source>
</evidence>
<dbReference type="Gene3D" id="3.40.50.300">
    <property type="entry name" value="P-loop containing nucleotide triphosphate hydrolases"/>
    <property type="match status" value="1"/>
</dbReference>
<gene>
    <name evidence="3" type="ORF">IB286_05580</name>
</gene>
<proteinExistence type="inferred from homology"/>
<dbReference type="Pfam" id="PF00437">
    <property type="entry name" value="T2SSE"/>
    <property type="match status" value="1"/>
</dbReference>
<keyword evidence="4" id="KW-1185">Reference proteome</keyword>
<dbReference type="SUPFAM" id="SSF52540">
    <property type="entry name" value="P-loop containing nucleoside triphosphate hydrolases"/>
    <property type="match status" value="1"/>
</dbReference>
<dbReference type="RefSeq" id="WP_190763332.1">
    <property type="nucleotide sequence ID" value="NZ_JACXLD010000002.1"/>
</dbReference>
<dbReference type="InterPro" id="IPR001482">
    <property type="entry name" value="T2SS/T4SS_dom"/>
</dbReference>